<evidence type="ECO:0000313" key="2">
    <source>
        <dbReference type="EMBL" id="GEC76041.1"/>
    </source>
</evidence>
<organism evidence="2 3">
    <name type="scientific">Microbacterium maritypicum</name>
    <name type="common">Microbacterium liquefaciens</name>
    <dbReference type="NCBI Taxonomy" id="33918"/>
    <lineage>
        <taxon>Bacteria</taxon>
        <taxon>Bacillati</taxon>
        <taxon>Actinomycetota</taxon>
        <taxon>Actinomycetes</taxon>
        <taxon>Micrococcales</taxon>
        <taxon>Microbacteriaceae</taxon>
        <taxon>Microbacterium</taxon>
    </lineage>
</organism>
<protein>
    <recommendedName>
        <fullName evidence="4">Heavy metal-binding domain-containing protein</fullName>
    </recommendedName>
</protein>
<accession>A0A4Y4B674</accession>
<dbReference type="EMBL" id="BJNQ01000014">
    <property type="protein sequence ID" value="GEC76041.1"/>
    <property type="molecule type" value="Genomic_DNA"/>
</dbReference>
<feature type="transmembrane region" description="Helical" evidence="1">
    <location>
        <begin position="7"/>
        <end position="29"/>
    </location>
</feature>
<evidence type="ECO:0000313" key="3">
    <source>
        <dbReference type="Proteomes" id="UP000317410"/>
    </source>
</evidence>
<reference evidence="2 3" key="1">
    <citation type="submission" date="2019-06" db="EMBL/GenBank/DDBJ databases">
        <title>Whole genome shotgun sequence of Microbacterium liquefaciens NBRC 15037.</title>
        <authorList>
            <person name="Hosoyama A."/>
            <person name="Uohara A."/>
            <person name="Ohji S."/>
            <person name="Ichikawa N."/>
        </authorList>
    </citation>
    <scope>NUCLEOTIDE SEQUENCE [LARGE SCALE GENOMIC DNA]</scope>
    <source>
        <strain evidence="2 3">NBRC 15037</strain>
    </source>
</reference>
<dbReference type="Proteomes" id="UP000317410">
    <property type="component" value="Unassembled WGS sequence"/>
</dbReference>
<dbReference type="AlphaFoldDB" id="A0A4Y4B674"/>
<evidence type="ECO:0008006" key="4">
    <source>
        <dbReference type="Google" id="ProtNLM"/>
    </source>
</evidence>
<name>A0A4Y4B674_MICMQ</name>
<sequence>MNAGARLTIYGIGVVVAFGGAFGLASAIVPPSVVSEWKEGAEMNSHDGGHDAATTAAEESANVAADSLKGLSLGLEGYVLSPVEAPGAVATSGELQFQILDAAGTPVTDYTTAHDKDLHLIVVRSDGSLFRHVHPTLDESTGMWSLPWEWTEAGTYRVFADFTPAGTDAPSLTLTRTVQVAGEFTPVAPQPTQTAQVGDFTVSLDGDLTAGTAKDLTLTVTRDGKPVTALEPYLGAFGHLVALRDGDLAYLHVHAKGEEPEVGETSGPEIEFAAEAPTAGRYFLYLDFQVDGQVHTAEFVVDAASGDDAAVSDGDSHDDGH</sequence>
<dbReference type="RefSeq" id="WP_141386937.1">
    <property type="nucleotide sequence ID" value="NZ_BJNQ01000014.1"/>
</dbReference>
<proteinExistence type="predicted"/>
<keyword evidence="1" id="KW-0812">Transmembrane</keyword>
<evidence type="ECO:0000256" key="1">
    <source>
        <dbReference type="SAM" id="Phobius"/>
    </source>
</evidence>
<gene>
    <name evidence="2" type="ORF">MLI01_21860</name>
</gene>
<keyword evidence="1" id="KW-1133">Transmembrane helix</keyword>
<comment type="caution">
    <text evidence="2">The sequence shown here is derived from an EMBL/GenBank/DDBJ whole genome shotgun (WGS) entry which is preliminary data.</text>
</comment>
<keyword evidence="1" id="KW-0472">Membrane</keyword>